<sequence length="84" mass="9633">MPYQPAPHRYASRPPGSQNFLPTMTSYRRSTDYTDDINGPSTDMHVSPPMRSSNTLPGFHRGPVKYYNNRTPSPAANIRELRYF</sequence>
<evidence type="ECO:0000313" key="3">
    <source>
        <dbReference type="Proteomes" id="UP000828390"/>
    </source>
</evidence>
<reference evidence="2" key="2">
    <citation type="submission" date="2020-11" db="EMBL/GenBank/DDBJ databases">
        <authorList>
            <person name="McCartney M.A."/>
            <person name="Auch B."/>
            <person name="Kono T."/>
            <person name="Mallez S."/>
            <person name="Becker A."/>
            <person name="Gohl D.M."/>
            <person name="Silverstein K.A.T."/>
            <person name="Koren S."/>
            <person name="Bechman K.B."/>
            <person name="Herman A."/>
            <person name="Abrahante J.E."/>
            <person name="Garbe J."/>
        </authorList>
    </citation>
    <scope>NUCLEOTIDE SEQUENCE</scope>
    <source>
        <strain evidence="2">Duluth1</strain>
        <tissue evidence="2">Whole animal</tissue>
    </source>
</reference>
<dbReference type="EMBL" id="JAIWYP010000006">
    <property type="protein sequence ID" value="KAH3805005.1"/>
    <property type="molecule type" value="Genomic_DNA"/>
</dbReference>
<reference evidence="2" key="1">
    <citation type="journal article" date="2019" name="bioRxiv">
        <title>The Genome of the Zebra Mussel, Dreissena polymorpha: A Resource for Invasive Species Research.</title>
        <authorList>
            <person name="McCartney M.A."/>
            <person name="Auch B."/>
            <person name="Kono T."/>
            <person name="Mallez S."/>
            <person name="Zhang Y."/>
            <person name="Obille A."/>
            <person name="Becker A."/>
            <person name="Abrahante J.E."/>
            <person name="Garbe J."/>
            <person name="Badalamenti J.P."/>
            <person name="Herman A."/>
            <person name="Mangelson H."/>
            <person name="Liachko I."/>
            <person name="Sullivan S."/>
            <person name="Sone E.D."/>
            <person name="Koren S."/>
            <person name="Silverstein K.A.T."/>
            <person name="Beckman K.B."/>
            <person name="Gohl D.M."/>
        </authorList>
    </citation>
    <scope>NUCLEOTIDE SEQUENCE</scope>
    <source>
        <strain evidence="2">Duluth1</strain>
        <tissue evidence="2">Whole animal</tissue>
    </source>
</reference>
<comment type="caution">
    <text evidence="2">The sequence shown here is derived from an EMBL/GenBank/DDBJ whole genome shotgun (WGS) entry which is preliminary data.</text>
</comment>
<name>A0A9D4FY60_DREPO</name>
<protein>
    <submittedName>
        <fullName evidence="2">Uncharacterized protein</fullName>
    </submittedName>
</protein>
<accession>A0A9D4FY60</accession>
<dbReference type="Proteomes" id="UP000828390">
    <property type="component" value="Unassembled WGS sequence"/>
</dbReference>
<evidence type="ECO:0000313" key="2">
    <source>
        <dbReference type="EMBL" id="KAH3805005.1"/>
    </source>
</evidence>
<proteinExistence type="predicted"/>
<keyword evidence="3" id="KW-1185">Reference proteome</keyword>
<organism evidence="2 3">
    <name type="scientific">Dreissena polymorpha</name>
    <name type="common">Zebra mussel</name>
    <name type="synonym">Mytilus polymorpha</name>
    <dbReference type="NCBI Taxonomy" id="45954"/>
    <lineage>
        <taxon>Eukaryota</taxon>
        <taxon>Metazoa</taxon>
        <taxon>Spiralia</taxon>
        <taxon>Lophotrochozoa</taxon>
        <taxon>Mollusca</taxon>
        <taxon>Bivalvia</taxon>
        <taxon>Autobranchia</taxon>
        <taxon>Heteroconchia</taxon>
        <taxon>Euheterodonta</taxon>
        <taxon>Imparidentia</taxon>
        <taxon>Neoheterodontei</taxon>
        <taxon>Myida</taxon>
        <taxon>Dreissenoidea</taxon>
        <taxon>Dreissenidae</taxon>
        <taxon>Dreissena</taxon>
    </lineage>
</organism>
<dbReference type="AlphaFoldDB" id="A0A9D4FY60"/>
<gene>
    <name evidence="2" type="ORF">DPMN_133297</name>
</gene>
<feature type="region of interest" description="Disordered" evidence="1">
    <location>
        <begin position="1"/>
        <end position="71"/>
    </location>
</feature>
<feature type="compositionally biased region" description="Polar residues" evidence="1">
    <location>
        <begin position="15"/>
        <end position="28"/>
    </location>
</feature>
<evidence type="ECO:0000256" key="1">
    <source>
        <dbReference type="SAM" id="MobiDB-lite"/>
    </source>
</evidence>